<evidence type="ECO:0000256" key="2">
    <source>
        <dbReference type="SAM" id="MobiDB-lite"/>
    </source>
</evidence>
<proteinExistence type="predicted"/>
<gene>
    <name evidence="3" type="ORF">HKI87_03g24910</name>
</gene>
<feature type="region of interest" description="Disordered" evidence="2">
    <location>
        <begin position="270"/>
        <end position="297"/>
    </location>
</feature>
<feature type="coiled-coil region" evidence="1">
    <location>
        <begin position="631"/>
        <end position="658"/>
    </location>
</feature>
<evidence type="ECO:0000256" key="1">
    <source>
        <dbReference type="SAM" id="Coils"/>
    </source>
</evidence>
<feature type="compositionally biased region" description="Basic and acidic residues" evidence="2">
    <location>
        <begin position="87"/>
        <end position="98"/>
    </location>
</feature>
<sequence length="787" mass="85879">MQAANGALEGASVQDKVSIIEDRLAITMESYQGDVGGEVEETRGLSKVQENIFQRLERVEARQLAEASALEDHERSTRLALKRHHEKQAALERTASDDNRSEMAKLAAEVLSVASTATESISESITKDYGHMVEAVGLVRRDLDVVVESLYGGLDASPSSKRGSPKVVVASQGGPKKLGGRAASANMELASRRLRSSVSAGTSRVGGGSLARHACSLSEKLKKVLDLIDRQQERTAEVEERASRAERAIEESRERIARVEAEAAEASKRAAASAQAKTSSSTSSATAAAGGGDVDDSRIRGLRVKDLHSRLNTLHERVEAHQQVLSRPLGAKALRDRIDLLERRQETARTDQETWRKRASLAEDRYRKLQGERVKALAAQVSKQTDQGRAVAARLAELEQDCKEKIRQCKADVAGLRRGGETGSRDPNVSGETATSARLRSLEAKFEDIRASLESSKKWNAKIMTDKIKRLAEQATRQGELVGGVASDVARLDKKYKEGLADLAKRALTARQGKHFIASEVAVLREYIERRWKEIAEQLKEGISLTKESIKQNRERPPVSALVASPGNGKYEGLLALAQGLEETVSGQSQSHRELCLRVYALEERVDGVGAPAAAAGDGLEVWRDSVDSRCEGLALRSQEHENQAREAREAAAAIEDRLEGLIAFLGERLPKEGASAEVDDKLASFHRTVLKMANFDEIAIAEITKLTGRVQALEEAEPAAAPGPPLDPAHLEILDEKVNGKIDVHECLGLMKNLQQQFQEQLAHKLDVKAFLAHTSNAMSPYKTKH</sequence>
<feature type="region of interest" description="Disordered" evidence="2">
    <location>
        <begin position="233"/>
        <end position="253"/>
    </location>
</feature>
<name>A0AAX4P3P5_9CHLO</name>
<dbReference type="AlphaFoldDB" id="A0AAX4P3P5"/>
<dbReference type="EMBL" id="CP151503">
    <property type="protein sequence ID" value="WZN60957.1"/>
    <property type="molecule type" value="Genomic_DNA"/>
</dbReference>
<organism evidence="3 4">
    <name type="scientific">Chloropicon roscoffensis</name>
    <dbReference type="NCBI Taxonomy" id="1461544"/>
    <lineage>
        <taxon>Eukaryota</taxon>
        <taxon>Viridiplantae</taxon>
        <taxon>Chlorophyta</taxon>
        <taxon>Chloropicophyceae</taxon>
        <taxon>Chloropicales</taxon>
        <taxon>Chloropicaceae</taxon>
        <taxon>Chloropicon</taxon>
    </lineage>
</organism>
<keyword evidence="4" id="KW-1185">Reference proteome</keyword>
<feature type="compositionally biased region" description="Low complexity" evidence="2">
    <location>
        <begin position="270"/>
        <end position="288"/>
    </location>
</feature>
<accession>A0AAX4P3P5</accession>
<protein>
    <submittedName>
        <fullName evidence="3">Uncharacterized protein</fullName>
    </submittedName>
</protein>
<evidence type="ECO:0000313" key="3">
    <source>
        <dbReference type="EMBL" id="WZN60957.1"/>
    </source>
</evidence>
<dbReference type="Proteomes" id="UP001472866">
    <property type="component" value="Chromosome 03"/>
</dbReference>
<feature type="region of interest" description="Disordered" evidence="2">
    <location>
        <begin position="67"/>
        <end position="98"/>
    </location>
</feature>
<keyword evidence="1" id="KW-0175">Coiled coil</keyword>
<feature type="region of interest" description="Disordered" evidence="2">
    <location>
        <begin position="154"/>
        <end position="181"/>
    </location>
</feature>
<reference evidence="3 4" key="1">
    <citation type="submission" date="2024-03" db="EMBL/GenBank/DDBJ databases">
        <title>Complete genome sequence of the green alga Chloropicon roscoffensis RCC1871.</title>
        <authorList>
            <person name="Lemieux C."/>
            <person name="Pombert J.-F."/>
            <person name="Otis C."/>
            <person name="Turmel M."/>
        </authorList>
    </citation>
    <scope>NUCLEOTIDE SEQUENCE [LARGE SCALE GENOMIC DNA]</scope>
    <source>
        <strain evidence="3 4">RCC1871</strain>
    </source>
</reference>
<evidence type="ECO:0000313" key="4">
    <source>
        <dbReference type="Proteomes" id="UP001472866"/>
    </source>
</evidence>